<evidence type="ECO:0000259" key="3">
    <source>
        <dbReference type="PROSITE" id="PS51194"/>
    </source>
</evidence>
<dbReference type="EMBL" id="QKWW01000006">
    <property type="protein sequence ID" value="PZT57452.1"/>
    <property type="molecule type" value="Genomic_DNA"/>
</dbReference>
<accession>A0A2W6NNL9</accession>
<dbReference type="Gene3D" id="6.10.140.530">
    <property type="match status" value="5"/>
</dbReference>
<evidence type="ECO:0000313" key="5">
    <source>
        <dbReference type="Proteomes" id="UP000249204"/>
    </source>
</evidence>
<dbReference type="Pfam" id="PF00271">
    <property type="entry name" value="Helicase_C"/>
    <property type="match status" value="1"/>
</dbReference>
<proteinExistence type="predicted"/>
<dbReference type="GO" id="GO:0003677">
    <property type="term" value="F:DNA binding"/>
    <property type="evidence" value="ECO:0007669"/>
    <property type="project" value="InterPro"/>
</dbReference>
<feature type="domain" description="Helicase C-terminal" evidence="3">
    <location>
        <begin position="225"/>
        <end position="385"/>
    </location>
</feature>
<dbReference type="PANTHER" id="PTHR33418:SF1">
    <property type="entry name" value="HELICASE-ASSOCIATED DOMAIN-CONTAINING PROTEIN"/>
    <property type="match status" value="1"/>
</dbReference>
<evidence type="ECO:0008006" key="6">
    <source>
        <dbReference type="Google" id="ProtNLM"/>
    </source>
</evidence>
<keyword evidence="1" id="KW-0175">Coiled coil</keyword>
<name>A0A2W6NNL9_9BACL</name>
<dbReference type="PROSITE" id="PS51192">
    <property type="entry name" value="HELICASE_ATP_BIND_1"/>
    <property type="match status" value="1"/>
</dbReference>
<dbReference type="Gene3D" id="3.40.50.300">
    <property type="entry name" value="P-loop containing nucleotide triphosphate hydrolases"/>
    <property type="match status" value="2"/>
</dbReference>
<dbReference type="SMART" id="SM00490">
    <property type="entry name" value="HELICc"/>
    <property type="match status" value="1"/>
</dbReference>
<gene>
    <name evidence="4" type="ORF">DN757_02005</name>
</gene>
<evidence type="ECO:0000259" key="2">
    <source>
        <dbReference type="PROSITE" id="PS51192"/>
    </source>
</evidence>
<feature type="domain" description="Helicase ATP-binding" evidence="2">
    <location>
        <begin position="17"/>
        <end position="153"/>
    </location>
</feature>
<organism evidence="4 5">
    <name type="scientific">Paenibacillus silvae</name>
    <dbReference type="NCBI Taxonomy" id="1325358"/>
    <lineage>
        <taxon>Bacteria</taxon>
        <taxon>Bacillati</taxon>
        <taxon>Bacillota</taxon>
        <taxon>Bacilli</taxon>
        <taxon>Bacillales</taxon>
        <taxon>Paenibacillaceae</taxon>
        <taxon>Paenibacillus</taxon>
    </lineage>
</organism>
<reference evidence="4 5" key="1">
    <citation type="submission" date="2018-06" db="EMBL/GenBank/DDBJ databases">
        <title>Isolation of heavy metals resistant Paenibacillus silvae NC2 from Gold-Copper mine in ZiJin, China.</title>
        <authorList>
            <person name="Xu J."/>
            <person name="Mazhar H.S."/>
            <person name="Rensing C."/>
        </authorList>
    </citation>
    <scope>NUCLEOTIDE SEQUENCE [LARGE SCALE GENOMIC DNA]</scope>
    <source>
        <strain evidence="4 5">NC2</strain>
    </source>
</reference>
<dbReference type="SUPFAM" id="SSF52540">
    <property type="entry name" value="P-loop containing nucleoside triphosphate hydrolases"/>
    <property type="match status" value="1"/>
</dbReference>
<dbReference type="GO" id="GO:0016787">
    <property type="term" value="F:hydrolase activity"/>
    <property type="evidence" value="ECO:0007669"/>
    <property type="project" value="InterPro"/>
</dbReference>
<dbReference type="InterPro" id="IPR001650">
    <property type="entry name" value="Helicase_C-like"/>
</dbReference>
<comment type="caution">
    <text evidence="4">The sequence shown here is derived from an EMBL/GenBank/DDBJ whole genome shotgun (WGS) entry which is preliminary data.</text>
</comment>
<feature type="coiled-coil region" evidence="1">
    <location>
        <begin position="195"/>
        <end position="222"/>
    </location>
</feature>
<dbReference type="PANTHER" id="PTHR33418">
    <property type="entry name" value="HELICASE-ASSOCIATED"/>
    <property type="match status" value="1"/>
</dbReference>
<dbReference type="InterPro" id="IPR005114">
    <property type="entry name" value="Helicase_assoc"/>
</dbReference>
<dbReference type="PROSITE" id="PS51194">
    <property type="entry name" value="HELICASE_CTER"/>
    <property type="match status" value="1"/>
</dbReference>
<evidence type="ECO:0000256" key="1">
    <source>
        <dbReference type="SAM" id="Coils"/>
    </source>
</evidence>
<dbReference type="InterPro" id="IPR027417">
    <property type="entry name" value="P-loop_NTPase"/>
</dbReference>
<dbReference type="Pfam" id="PF04851">
    <property type="entry name" value="ResIII"/>
    <property type="match status" value="1"/>
</dbReference>
<dbReference type="RefSeq" id="WP_111268603.1">
    <property type="nucleotide sequence ID" value="NZ_QKWW01000006.1"/>
</dbReference>
<dbReference type="InterPro" id="IPR006935">
    <property type="entry name" value="Helicase/UvrB_N"/>
</dbReference>
<dbReference type="Proteomes" id="UP000249204">
    <property type="component" value="Unassembled WGS sequence"/>
</dbReference>
<dbReference type="InterPro" id="IPR014001">
    <property type="entry name" value="Helicase_ATP-bd"/>
</dbReference>
<sequence length="738" mass="85576">MNIDLYPHNQETYEKIIVAWETQNRVATVQATGTGKSMLILKCLFTYPEGKKLVLAPSNHILDQLAGKVDELPNTILMTYAKLALMKQREIEQLNVNIIVLDEFHRCGAESWGDGVGKLIDTYADAKVLGTTATPIRYLDGERDMADELFDGNVVTNLSLPQAIVKGILPMPKYVSALYTFEDEILNLNEKINKSSNSDEEKDNMRKEVEQMKKKLDKSKGIPVILKKHLGKASGKFIVFCRNKEHLFEVKNTVAEWFIKGKVNSKITSYEVYTGSDEKDDAVIEQFRNIKVDNSIHLLFSINKLNEGLHVDDIDGVIFLRSTVSPIIYYQQLGRALKVGGNKPFVFDFVNNFNGIKNNKFAQELNEAFESENVGKASNNQEQLNIEDFTIYDEMQDVMELFGEIEERLADKWDEMFEKLKSTKVEVREGKILNWINTQRQVYKNGNMVLERIKKLESINFKWDIFDEKWDSGFVKFVEKGDVSLSNDKFLYNWINGQRKAYFKGLLSNDKIEKLNSVNFIWDKLEHNWSKTYGLLVDYYKLNGHSNMPKSYFVEGVDISQWVKNQRRNIKKGLLTTEKINKLKEVGVKIDHFGSLWSRAYEMLCQYYNENNHSNVPHDYKREGFSLGAWVNRQRINYKNGNISSKQVDKLQNVDFVFEALADEKWQSIYQILIEYKRINDNCNVPALAVFCNIKLGKWVGYQRDSYKKGKMTQERIDKLNAIGFQWEVHKRIQLQAI</sequence>
<dbReference type="AlphaFoldDB" id="A0A2W6NNL9"/>
<protein>
    <recommendedName>
        <fullName evidence="6">Helicase</fullName>
    </recommendedName>
</protein>
<evidence type="ECO:0000313" key="4">
    <source>
        <dbReference type="EMBL" id="PZT57452.1"/>
    </source>
</evidence>
<dbReference type="GO" id="GO:0005524">
    <property type="term" value="F:ATP binding"/>
    <property type="evidence" value="ECO:0007669"/>
    <property type="project" value="InterPro"/>
</dbReference>
<dbReference type="Pfam" id="PF03457">
    <property type="entry name" value="HA"/>
    <property type="match status" value="3"/>
</dbReference>